<proteinExistence type="predicted"/>
<gene>
    <name evidence="1" type="ORF">BKA24_000484</name>
</gene>
<dbReference type="AlphaFoldDB" id="A0A7W7BNA4"/>
<reference evidence="1 2" key="1">
    <citation type="submission" date="2020-08" db="EMBL/GenBank/DDBJ databases">
        <title>Sequencing the genomes of 1000 actinobacteria strains.</title>
        <authorList>
            <person name="Klenk H.-P."/>
        </authorList>
    </citation>
    <scope>NUCLEOTIDE SEQUENCE [LARGE SCALE GENOMIC DNA]</scope>
    <source>
        <strain evidence="1 2">DSM 24947</strain>
    </source>
</reference>
<evidence type="ECO:0000313" key="1">
    <source>
        <dbReference type="EMBL" id="MBB4665775.1"/>
    </source>
</evidence>
<protein>
    <submittedName>
        <fullName evidence="1">Uncharacterized protein YdhG (YjbR/CyaY superfamily)</fullName>
    </submittedName>
</protein>
<accession>A0A7W7BNA4</accession>
<dbReference type="RefSeq" id="WP_184214723.1">
    <property type="nucleotide sequence ID" value="NZ_JACHMD010000001.1"/>
</dbReference>
<dbReference type="SUPFAM" id="SSF159888">
    <property type="entry name" value="YdhG-like"/>
    <property type="match status" value="1"/>
</dbReference>
<name>A0A7W7BNA4_9MICO</name>
<comment type="caution">
    <text evidence="1">The sequence shown here is derived from an EMBL/GenBank/DDBJ whole genome shotgun (WGS) entry which is preliminary data.</text>
</comment>
<organism evidence="1 2">
    <name type="scientific">Microbacterium marinum</name>
    <dbReference type="NCBI Taxonomy" id="421115"/>
    <lineage>
        <taxon>Bacteria</taxon>
        <taxon>Bacillati</taxon>
        <taxon>Actinomycetota</taxon>
        <taxon>Actinomycetes</taxon>
        <taxon>Micrococcales</taxon>
        <taxon>Microbacteriaceae</taxon>
        <taxon>Microbacterium</taxon>
    </lineage>
</organism>
<evidence type="ECO:0000313" key="2">
    <source>
        <dbReference type="Proteomes" id="UP000573729"/>
    </source>
</evidence>
<dbReference type="Proteomes" id="UP000573729">
    <property type="component" value="Unassembled WGS sequence"/>
</dbReference>
<keyword evidence="2" id="KW-1185">Reference proteome</keyword>
<sequence>MTGKTSEGAGFSDDEKAAMKQRAEELKAMKGLKGAAKLAKENEACLDAIEKLEGGDRAIGQRVHVIVLEEAPHLRPKTFYGFPAYANEDGKVVVFYQPASKFKTRYGTVTFDEPAALDDGPMWPVSFAVLEVTDAVESKLRELVRTAAPTG</sequence>
<dbReference type="EMBL" id="JACHMD010000001">
    <property type="protein sequence ID" value="MBB4665775.1"/>
    <property type="molecule type" value="Genomic_DNA"/>
</dbReference>